<sequence length="258" mass="29334">MIFLEKHHRDIVFYKALCNLRSEASKTYLSFLWWVIEPLFSMAIYYFIFGVVFQRGTEDFVPFLLVGLVVWQWFAQCVSHCSVAISQDHALISQVNFPKLVLPSVNVLMDTFKFSIIFCILLIALWSMGYPPTMAYIYLPVILGLQLLLNYSCGLVASSLIPFVPDLSNLIPHLLRLGMYGSGILYAVSSLPENIQSVLAYNPMVWIIQSYRDVLMYNQAPDASSLAIYAGSVFCLYALARLLISRLNPVFARALMQR</sequence>
<comment type="subcellular location">
    <subcellularLocation>
        <location evidence="1 9">Cell inner membrane</location>
        <topology evidence="1 9">Multi-pass membrane protein</topology>
    </subcellularLocation>
</comment>
<dbReference type="Pfam" id="PF01061">
    <property type="entry name" value="ABC2_membrane"/>
    <property type="match status" value="1"/>
</dbReference>
<comment type="similarity">
    <text evidence="2 9">Belongs to the ABC-2 integral membrane protein family.</text>
</comment>
<evidence type="ECO:0000256" key="2">
    <source>
        <dbReference type="ARBA" id="ARBA00007783"/>
    </source>
</evidence>
<evidence type="ECO:0000313" key="12">
    <source>
        <dbReference type="Proteomes" id="UP001597264"/>
    </source>
</evidence>
<dbReference type="PROSITE" id="PS51012">
    <property type="entry name" value="ABC_TM2"/>
    <property type="match status" value="1"/>
</dbReference>
<evidence type="ECO:0000256" key="6">
    <source>
        <dbReference type="ARBA" id="ARBA00022692"/>
    </source>
</evidence>
<proteinExistence type="inferred from homology"/>
<evidence type="ECO:0000256" key="5">
    <source>
        <dbReference type="ARBA" id="ARBA00022519"/>
    </source>
</evidence>
<evidence type="ECO:0000256" key="8">
    <source>
        <dbReference type="ARBA" id="ARBA00023136"/>
    </source>
</evidence>
<evidence type="ECO:0000256" key="3">
    <source>
        <dbReference type="ARBA" id="ARBA00022448"/>
    </source>
</evidence>
<evidence type="ECO:0000256" key="1">
    <source>
        <dbReference type="ARBA" id="ARBA00004429"/>
    </source>
</evidence>
<dbReference type="InterPro" id="IPR013525">
    <property type="entry name" value="ABC2_TM"/>
</dbReference>
<evidence type="ECO:0000259" key="10">
    <source>
        <dbReference type="PROSITE" id="PS51012"/>
    </source>
</evidence>
<feature type="transmembrane region" description="Helical" evidence="9">
    <location>
        <begin position="105"/>
        <end position="125"/>
    </location>
</feature>
<evidence type="ECO:0000256" key="4">
    <source>
        <dbReference type="ARBA" id="ARBA00022475"/>
    </source>
</evidence>
<comment type="caution">
    <text evidence="9">Lacks conserved residue(s) required for the propagation of feature annotation.</text>
</comment>
<keyword evidence="7 9" id="KW-1133">Transmembrane helix</keyword>
<dbReference type="PANTHER" id="PTHR30413:SF8">
    <property type="entry name" value="TRANSPORT PERMEASE PROTEIN"/>
    <property type="match status" value="1"/>
</dbReference>
<evidence type="ECO:0000313" key="11">
    <source>
        <dbReference type="EMBL" id="MFD1217804.1"/>
    </source>
</evidence>
<dbReference type="PRINTS" id="PR00164">
    <property type="entry name" value="ABC2TRNSPORT"/>
</dbReference>
<feature type="domain" description="ABC transmembrane type-2" evidence="10">
    <location>
        <begin position="29"/>
        <end position="247"/>
    </location>
</feature>
<reference evidence="12" key="1">
    <citation type="journal article" date="2019" name="Int. J. Syst. Evol. Microbiol.">
        <title>The Global Catalogue of Microorganisms (GCM) 10K type strain sequencing project: providing services to taxonomists for standard genome sequencing and annotation.</title>
        <authorList>
            <consortium name="The Broad Institute Genomics Platform"/>
            <consortium name="The Broad Institute Genome Sequencing Center for Infectious Disease"/>
            <person name="Wu L."/>
            <person name="Ma J."/>
        </authorList>
    </citation>
    <scope>NUCLEOTIDE SEQUENCE [LARGE SCALE GENOMIC DNA]</scope>
    <source>
        <strain evidence="12">CCUG 54356</strain>
    </source>
</reference>
<comment type="caution">
    <text evidence="11">The sequence shown here is derived from an EMBL/GenBank/DDBJ whole genome shotgun (WGS) entry which is preliminary data.</text>
</comment>
<dbReference type="EMBL" id="JBHTLR010000019">
    <property type="protein sequence ID" value="MFD1217804.1"/>
    <property type="molecule type" value="Genomic_DNA"/>
</dbReference>
<protein>
    <recommendedName>
        <fullName evidence="9">Transport permease protein</fullName>
    </recommendedName>
</protein>
<accession>A0ABW3UEA7</accession>
<dbReference type="InterPro" id="IPR000412">
    <property type="entry name" value="ABC_2_transport"/>
</dbReference>
<keyword evidence="6 9" id="KW-0812">Transmembrane</keyword>
<evidence type="ECO:0000256" key="7">
    <source>
        <dbReference type="ARBA" id="ARBA00022989"/>
    </source>
</evidence>
<name>A0ABW3UEA7_9GAMM</name>
<keyword evidence="12" id="KW-1185">Reference proteome</keyword>
<keyword evidence="5" id="KW-0997">Cell inner membrane</keyword>
<evidence type="ECO:0000256" key="9">
    <source>
        <dbReference type="RuleBase" id="RU361157"/>
    </source>
</evidence>
<dbReference type="PANTHER" id="PTHR30413">
    <property type="entry name" value="INNER MEMBRANE TRANSPORT PERMEASE"/>
    <property type="match status" value="1"/>
</dbReference>
<keyword evidence="8 9" id="KW-0472">Membrane</keyword>
<feature type="transmembrane region" description="Helical" evidence="9">
    <location>
        <begin position="226"/>
        <end position="244"/>
    </location>
</feature>
<keyword evidence="3 9" id="KW-0813">Transport</keyword>
<dbReference type="RefSeq" id="WP_230438920.1">
    <property type="nucleotide sequence ID" value="NZ_CP087715.1"/>
</dbReference>
<feature type="transmembrane region" description="Helical" evidence="9">
    <location>
        <begin position="31"/>
        <end position="53"/>
    </location>
</feature>
<feature type="transmembrane region" description="Helical" evidence="9">
    <location>
        <begin position="137"/>
        <end position="164"/>
    </location>
</feature>
<dbReference type="Proteomes" id="UP001597264">
    <property type="component" value="Unassembled WGS sequence"/>
</dbReference>
<gene>
    <name evidence="11" type="ORF">ACFQ2X_14425</name>
</gene>
<keyword evidence="4 9" id="KW-1003">Cell membrane</keyword>
<organism evidence="11 12">
    <name type="scientific">Microbulbifer celer</name>
    <dbReference type="NCBI Taxonomy" id="435905"/>
    <lineage>
        <taxon>Bacteria</taxon>
        <taxon>Pseudomonadati</taxon>
        <taxon>Pseudomonadota</taxon>
        <taxon>Gammaproteobacteria</taxon>
        <taxon>Cellvibrionales</taxon>
        <taxon>Microbulbiferaceae</taxon>
        <taxon>Microbulbifer</taxon>
    </lineage>
</organism>
<dbReference type="InterPro" id="IPR047817">
    <property type="entry name" value="ABC2_TM_bact-type"/>
</dbReference>